<dbReference type="Pfam" id="PF00072">
    <property type="entry name" value="Response_reg"/>
    <property type="match status" value="1"/>
</dbReference>
<dbReference type="Gene3D" id="3.30.450.20">
    <property type="entry name" value="PAS domain"/>
    <property type="match status" value="2"/>
</dbReference>
<feature type="modified residue" description="4-aspartylphosphate" evidence="12">
    <location>
        <position position="669"/>
    </location>
</feature>
<evidence type="ECO:0000313" key="18">
    <source>
        <dbReference type="EMBL" id="GAX61148.1"/>
    </source>
</evidence>
<accession>A0A286TZ62</accession>
<dbReference type="SMART" id="SM00086">
    <property type="entry name" value="PAC"/>
    <property type="match status" value="2"/>
</dbReference>
<dbReference type="PANTHER" id="PTHR43047">
    <property type="entry name" value="TWO-COMPONENT HISTIDINE PROTEIN KINASE"/>
    <property type="match status" value="1"/>
</dbReference>
<reference evidence="19" key="1">
    <citation type="journal article" date="2017" name="Environ. Microbiol. Rep.">
        <title>Genetic Diversity of Marine Anaerobic Ammonium-Oxidizing Bacteria as Revealed by Genomic and Proteomic Analyses of 'Candidatus Scalindua japonica'.</title>
        <authorList>
            <person name="Oshiki M."/>
            <person name="Mizuto K."/>
            <person name="Kimura Z."/>
            <person name="Kindaichi T."/>
            <person name="Satoh H."/>
            <person name="Okabe S."/>
        </authorList>
    </citation>
    <scope>NUCLEOTIDE SEQUENCE [LARGE SCALE GENOMIC DNA]</scope>
    <source>
        <strain evidence="19">husup-a2</strain>
    </source>
</reference>
<dbReference type="InterPro" id="IPR000014">
    <property type="entry name" value="PAS"/>
</dbReference>
<keyword evidence="9" id="KW-0067">ATP-binding</keyword>
<comment type="subcellular location">
    <subcellularLocation>
        <location evidence="2">Cell membrane</location>
    </subcellularLocation>
</comment>
<evidence type="ECO:0000256" key="3">
    <source>
        <dbReference type="ARBA" id="ARBA00012438"/>
    </source>
</evidence>
<evidence type="ECO:0000259" key="16">
    <source>
        <dbReference type="PROSITE" id="PS50112"/>
    </source>
</evidence>
<dbReference type="Proteomes" id="UP000218542">
    <property type="component" value="Unassembled WGS sequence"/>
</dbReference>
<dbReference type="PROSITE" id="PS50112">
    <property type="entry name" value="PAS"/>
    <property type="match status" value="2"/>
</dbReference>
<dbReference type="InterPro" id="IPR036097">
    <property type="entry name" value="HisK_dim/P_sf"/>
</dbReference>
<dbReference type="PRINTS" id="PR00344">
    <property type="entry name" value="BCTRLSENSOR"/>
</dbReference>
<dbReference type="InterPro" id="IPR004358">
    <property type="entry name" value="Sig_transdc_His_kin-like_C"/>
</dbReference>
<keyword evidence="19" id="KW-1185">Reference proteome</keyword>
<dbReference type="InterPro" id="IPR003594">
    <property type="entry name" value="HATPase_dom"/>
</dbReference>
<dbReference type="PROSITE" id="PS50113">
    <property type="entry name" value="PAC"/>
    <property type="match status" value="2"/>
</dbReference>
<dbReference type="SMART" id="SM00387">
    <property type="entry name" value="HATPase_c"/>
    <property type="match status" value="1"/>
</dbReference>
<keyword evidence="8 18" id="KW-0418">Kinase</keyword>
<dbReference type="Gene3D" id="3.40.50.2300">
    <property type="match status" value="1"/>
</dbReference>
<dbReference type="InterPro" id="IPR035965">
    <property type="entry name" value="PAS-like_dom_sf"/>
</dbReference>
<dbReference type="SUPFAM" id="SSF47384">
    <property type="entry name" value="Homodimeric domain of signal transducing histidine kinase"/>
    <property type="match status" value="1"/>
</dbReference>
<dbReference type="InterPro" id="IPR036890">
    <property type="entry name" value="HATPase_C_sf"/>
</dbReference>
<evidence type="ECO:0000256" key="8">
    <source>
        <dbReference type="ARBA" id="ARBA00022777"/>
    </source>
</evidence>
<dbReference type="EC" id="2.7.13.3" evidence="3"/>
<proteinExistence type="predicted"/>
<gene>
    <name evidence="18" type="ORF">SCALIN_C17_0182</name>
</gene>
<evidence type="ECO:0000256" key="6">
    <source>
        <dbReference type="ARBA" id="ARBA00022679"/>
    </source>
</evidence>
<name>A0A286TZ62_9BACT</name>
<dbReference type="AlphaFoldDB" id="A0A286TZ62"/>
<evidence type="ECO:0000256" key="9">
    <source>
        <dbReference type="ARBA" id="ARBA00022840"/>
    </source>
</evidence>
<evidence type="ECO:0000256" key="7">
    <source>
        <dbReference type="ARBA" id="ARBA00022741"/>
    </source>
</evidence>
<evidence type="ECO:0000259" key="15">
    <source>
        <dbReference type="PROSITE" id="PS50110"/>
    </source>
</evidence>
<feature type="domain" description="PAC" evidence="17">
    <location>
        <begin position="179"/>
        <end position="233"/>
    </location>
</feature>
<evidence type="ECO:0000256" key="11">
    <source>
        <dbReference type="ARBA" id="ARBA00023136"/>
    </source>
</evidence>
<dbReference type="RefSeq" id="WP_096894539.1">
    <property type="nucleotide sequence ID" value="NZ_BAOS01000017.1"/>
</dbReference>
<dbReference type="EMBL" id="BAOS01000017">
    <property type="protein sequence ID" value="GAX61148.1"/>
    <property type="molecule type" value="Genomic_DNA"/>
</dbReference>
<dbReference type="InterPro" id="IPR000700">
    <property type="entry name" value="PAS-assoc_C"/>
</dbReference>
<comment type="catalytic activity">
    <reaction evidence="1">
        <text>ATP + protein L-histidine = ADP + protein N-phospho-L-histidine.</text>
        <dbReference type="EC" id="2.7.13.3"/>
    </reaction>
</comment>
<evidence type="ECO:0000313" key="19">
    <source>
        <dbReference type="Proteomes" id="UP000218542"/>
    </source>
</evidence>
<dbReference type="PROSITE" id="PS50109">
    <property type="entry name" value="HIS_KIN"/>
    <property type="match status" value="1"/>
</dbReference>
<keyword evidence="5 12" id="KW-0597">Phosphoprotein</keyword>
<dbReference type="Pfam" id="PF13426">
    <property type="entry name" value="PAS_9"/>
    <property type="match status" value="2"/>
</dbReference>
<dbReference type="Gene3D" id="3.30.565.10">
    <property type="entry name" value="Histidine kinase-like ATPase, C-terminal domain"/>
    <property type="match status" value="1"/>
</dbReference>
<keyword evidence="13" id="KW-0175">Coiled coil</keyword>
<dbReference type="Gene3D" id="1.10.287.130">
    <property type="match status" value="1"/>
</dbReference>
<dbReference type="Pfam" id="PF02518">
    <property type="entry name" value="HATPase_c"/>
    <property type="match status" value="1"/>
</dbReference>
<dbReference type="OrthoDB" id="9815750at2"/>
<dbReference type="InterPro" id="IPR001789">
    <property type="entry name" value="Sig_transdc_resp-reg_receiver"/>
</dbReference>
<evidence type="ECO:0000256" key="10">
    <source>
        <dbReference type="ARBA" id="ARBA00023012"/>
    </source>
</evidence>
<dbReference type="SUPFAM" id="SSF52172">
    <property type="entry name" value="CheY-like"/>
    <property type="match status" value="1"/>
</dbReference>
<comment type="caution">
    <text evidence="18">The sequence shown here is derived from an EMBL/GenBank/DDBJ whole genome shotgun (WGS) entry which is preliminary data.</text>
</comment>
<dbReference type="SUPFAM" id="SSF55874">
    <property type="entry name" value="ATPase domain of HSP90 chaperone/DNA topoisomerase II/histidine kinase"/>
    <property type="match status" value="1"/>
</dbReference>
<dbReference type="InterPro" id="IPR005467">
    <property type="entry name" value="His_kinase_dom"/>
</dbReference>
<evidence type="ECO:0000259" key="17">
    <source>
        <dbReference type="PROSITE" id="PS50113"/>
    </source>
</evidence>
<keyword evidence="6" id="KW-0808">Transferase</keyword>
<feature type="domain" description="Response regulatory" evidence="15">
    <location>
        <begin position="619"/>
        <end position="735"/>
    </location>
</feature>
<organism evidence="18 19">
    <name type="scientific">Candidatus Scalindua japonica</name>
    <dbReference type="NCBI Taxonomy" id="1284222"/>
    <lineage>
        <taxon>Bacteria</taxon>
        <taxon>Pseudomonadati</taxon>
        <taxon>Planctomycetota</taxon>
        <taxon>Candidatus Brocadiia</taxon>
        <taxon>Candidatus Brocadiales</taxon>
        <taxon>Candidatus Scalinduaceae</taxon>
        <taxon>Candidatus Scalindua</taxon>
    </lineage>
</organism>
<dbReference type="GO" id="GO:0005886">
    <property type="term" value="C:plasma membrane"/>
    <property type="evidence" value="ECO:0007669"/>
    <property type="project" value="UniProtKB-SubCell"/>
</dbReference>
<feature type="domain" description="PAS" evidence="16">
    <location>
        <begin position="241"/>
        <end position="306"/>
    </location>
</feature>
<sequence>MNSDDTLSTGTRHILEAQGINKELIEKTLEMRAMAYIANIKSNLLTDTIFKTDSCKKGLDIAPLDLEKKVDSRTRELQIAVETLKATQEQLRKNNEELETRVNERTAEILKLSHTIEQSPSVVLITDTEGNIEYVNPRFTKITGYTFEDAIGQNPRILKSGKNTDEEYKQLWDTIMSGNEWRGELCNKKKNGELYWESVSISSFKNREGLISSFIAVTEDITERKSAEEKLRYARGYSDSLINSSLDMIISVDKERNIVTFNPAAEKTFGYKKEEVLGKHVGILYGKKPQDLQIYEVAIKSSEYEGEVINRRKDGSEFVSQLSTTVLYDPDGDIIGLMGISRDITERKNNEIKLLAAMEEAKSANEAKSTFLSSMSHEIRTPMNSILGFAQLLISNPQEPLAESQKEKVNHILDSGHLLLKLINEILDLSSIESGKLQISMESVDAASVIDEVIASVDPMGQNHKIHIINSVEHSGQFVMADYTRLKQVLINLLSNAIKYNRVNGTITVWNELTEANKIRIAVEDTGLGIAKERLESLFEPFNRLGAETLNKEGTGIGLTITKRLVELMGGSIHVDSVIGKGTKFYVDLEKAKAPSFKTVNTKDVLDGSKLLEKKEKKTLLYIENNPANLKLVESILKCQPGIDLLSTTQAQVGITIARVQQPDAILMDTNLPGMDGFEALRILKSVDATKEIPVIAISANAMSEDIKRGKACGFVDYITKPININEFLEVIDGI</sequence>
<dbReference type="InterPro" id="IPR003661">
    <property type="entry name" value="HisK_dim/P_dom"/>
</dbReference>
<evidence type="ECO:0000259" key="14">
    <source>
        <dbReference type="PROSITE" id="PS50109"/>
    </source>
</evidence>
<evidence type="ECO:0000256" key="2">
    <source>
        <dbReference type="ARBA" id="ARBA00004236"/>
    </source>
</evidence>
<dbReference type="SMART" id="SM00388">
    <property type="entry name" value="HisKA"/>
    <property type="match status" value="1"/>
</dbReference>
<feature type="domain" description="PAS" evidence="16">
    <location>
        <begin position="108"/>
        <end position="154"/>
    </location>
</feature>
<evidence type="ECO:0000256" key="12">
    <source>
        <dbReference type="PROSITE-ProRule" id="PRU00169"/>
    </source>
</evidence>
<evidence type="ECO:0000256" key="4">
    <source>
        <dbReference type="ARBA" id="ARBA00022475"/>
    </source>
</evidence>
<dbReference type="InterPro" id="IPR011006">
    <property type="entry name" value="CheY-like_superfamily"/>
</dbReference>
<protein>
    <recommendedName>
        <fullName evidence="3">histidine kinase</fullName>
        <ecNumber evidence="3">2.7.13.3</ecNumber>
    </recommendedName>
</protein>
<dbReference type="GO" id="GO:0000155">
    <property type="term" value="F:phosphorelay sensor kinase activity"/>
    <property type="evidence" value="ECO:0007669"/>
    <property type="project" value="InterPro"/>
</dbReference>
<keyword evidence="7" id="KW-0547">Nucleotide-binding</keyword>
<feature type="domain" description="Histidine kinase" evidence="14">
    <location>
        <begin position="374"/>
        <end position="593"/>
    </location>
</feature>
<dbReference type="GO" id="GO:0005524">
    <property type="term" value="F:ATP binding"/>
    <property type="evidence" value="ECO:0007669"/>
    <property type="project" value="UniProtKB-KW"/>
</dbReference>
<feature type="domain" description="PAC" evidence="17">
    <location>
        <begin position="302"/>
        <end position="356"/>
    </location>
</feature>
<keyword evidence="10" id="KW-0902">Two-component regulatory system</keyword>
<dbReference type="SMART" id="SM00091">
    <property type="entry name" value="PAS"/>
    <property type="match status" value="2"/>
</dbReference>
<feature type="coiled-coil region" evidence="13">
    <location>
        <begin position="74"/>
        <end position="108"/>
    </location>
</feature>
<evidence type="ECO:0000256" key="13">
    <source>
        <dbReference type="SAM" id="Coils"/>
    </source>
</evidence>
<dbReference type="CDD" id="cd00082">
    <property type="entry name" value="HisKA"/>
    <property type="match status" value="1"/>
</dbReference>
<dbReference type="Pfam" id="PF00512">
    <property type="entry name" value="HisKA"/>
    <property type="match status" value="1"/>
</dbReference>
<dbReference type="InterPro" id="IPR001610">
    <property type="entry name" value="PAC"/>
</dbReference>
<keyword evidence="11" id="KW-0472">Membrane</keyword>
<dbReference type="CDD" id="cd00130">
    <property type="entry name" value="PAS"/>
    <property type="match status" value="2"/>
</dbReference>
<dbReference type="SMART" id="SM00448">
    <property type="entry name" value="REC"/>
    <property type="match status" value="1"/>
</dbReference>
<dbReference type="PROSITE" id="PS50110">
    <property type="entry name" value="RESPONSE_REGULATORY"/>
    <property type="match status" value="1"/>
</dbReference>
<evidence type="ECO:0000256" key="1">
    <source>
        <dbReference type="ARBA" id="ARBA00000085"/>
    </source>
</evidence>
<dbReference type="CDD" id="cd16922">
    <property type="entry name" value="HATPase_EvgS-ArcB-TorS-like"/>
    <property type="match status" value="1"/>
</dbReference>
<dbReference type="SUPFAM" id="SSF55785">
    <property type="entry name" value="PYP-like sensor domain (PAS domain)"/>
    <property type="match status" value="2"/>
</dbReference>
<dbReference type="FunFam" id="3.30.565.10:FF:000023">
    <property type="entry name" value="PAS domain-containing sensor histidine kinase"/>
    <property type="match status" value="1"/>
</dbReference>
<keyword evidence="4" id="KW-1003">Cell membrane</keyword>
<dbReference type="NCBIfam" id="TIGR00229">
    <property type="entry name" value="sensory_box"/>
    <property type="match status" value="2"/>
</dbReference>
<evidence type="ECO:0000256" key="5">
    <source>
        <dbReference type="ARBA" id="ARBA00022553"/>
    </source>
</evidence>